<proteinExistence type="predicted"/>
<evidence type="ECO:0000313" key="2">
    <source>
        <dbReference type="Proteomes" id="UP000793456"/>
    </source>
</evidence>
<evidence type="ECO:0000313" key="1">
    <source>
        <dbReference type="EMBL" id="TMS23585.1"/>
    </source>
</evidence>
<reference evidence="1" key="1">
    <citation type="submission" date="2018-11" db="EMBL/GenBank/DDBJ databases">
        <title>The sequence and de novo assembly of Larimichthys crocea genome using PacBio and Hi-C technologies.</title>
        <authorList>
            <person name="Xu P."/>
            <person name="Chen B."/>
            <person name="Zhou Z."/>
            <person name="Ke Q."/>
            <person name="Wu Y."/>
            <person name="Bai H."/>
            <person name="Pu F."/>
        </authorList>
    </citation>
    <scope>NUCLEOTIDE SEQUENCE</scope>
    <source>
        <tissue evidence="1">Muscle</tissue>
    </source>
</reference>
<protein>
    <submittedName>
        <fullName evidence="1">Uncharacterized protein</fullName>
    </submittedName>
</protein>
<gene>
    <name evidence="1" type="ORF">E3U43_008891</name>
</gene>
<dbReference type="EMBL" id="CM011674">
    <property type="protein sequence ID" value="TMS23585.1"/>
    <property type="molecule type" value="Genomic_DNA"/>
</dbReference>
<keyword evidence="2" id="KW-1185">Reference proteome</keyword>
<organism evidence="1 2">
    <name type="scientific">Larimichthys crocea</name>
    <name type="common">Large yellow croaker</name>
    <name type="synonym">Pseudosciaena crocea</name>
    <dbReference type="NCBI Taxonomy" id="215358"/>
    <lineage>
        <taxon>Eukaryota</taxon>
        <taxon>Metazoa</taxon>
        <taxon>Chordata</taxon>
        <taxon>Craniata</taxon>
        <taxon>Vertebrata</taxon>
        <taxon>Euteleostomi</taxon>
        <taxon>Actinopterygii</taxon>
        <taxon>Neopterygii</taxon>
        <taxon>Teleostei</taxon>
        <taxon>Neoteleostei</taxon>
        <taxon>Acanthomorphata</taxon>
        <taxon>Eupercaria</taxon>
        <taxon>Sciaenidae</taxon>
        <taxon>Larimichthys</taxon>
    </lineage>
</organism>
<name>A0ACD3RW30_LARCR</name>
<accession>A0ACD3RW30</accession>
<comment type="caution">
    <text evidence="1">The sequence shown here is derived from an EMBL/GenBank/DDBJ whole genome shotgun (WGS) entry which is preliminary data.</text>
</comment>
<sequence>MLNKLKLKKKKKKKCEDASCLIGDQPRNTELSPELVPAAGFSDNVKLAPVFLRAAQHGETKLQRPVLRPQQQPAESCGGRSPASALHGCLEEIQTTSNPEFPVRAVFNSLQEKTSQQEGPSSENSLNRSSHLQKEKRKRGNESSETVSKRPRSEGAVGTGQCHISAQAVEESIDLTAERRNKLSRTRRLRRQSESEKLKTSGSLQRDSSFEDVLWTDKYSPQHSSEVVGNSASVNKLQSWLKKWKDRADSDDQRQMEERKQEENSSDSWDCGDFQGEAGPQDDRAEPLCNTVLLTGPPGVGKTAAVHACSQELGFKVFEVNCSSLRCGRHVLSQLKEATQSHLVEMPGRDPLRPAYFNNYNVKSSAAKSETSPGQTVTATSKKRAAQNFGRPGRKGKARPATVTLANYFKTKAKADQFHFGAPSPSEKPDGKTWSRTPQSKKTATSLILFEEVDVIFDEDVGFLAAIKTFMTTTKRPVVLTTNDPSFRERFSCSLEEMIFKPPSAVDVCTYLQLVALAENVRLELDDVRGLLRLSGGDVRRCLLQLQLWVHSGGGRQPQELGCVQNSSVTDRGERADLQLPGCTACMLGLHSATQNQLKKLLKCQFWSETDTVDLLRLLVESWRRGVPLLYSNLELLLPIGAKGTSVHHLDKGTCSGLQSEPSPKVSVDDSKPVRKVSRLSRRRHITAFDTSTSSSRDKTERNAAKVSSDCLDALTDFFDLMSYLDATMPPAEPLVSGSCRPEAFAWTGAEIKDGLLDEMSEEEEKGGSQDRLLDIQAAVEGLGCHRCLWRVFEAWTDAQKYRQDLGDARWGRLVERLTSPASSKTQSLSFSLQPLCAPSVSQRRFELSRSVLSSDSFSLLGNRRAVAVDYMPVLRYVCRFQRQRRQKEEPARSLNYLSSFSKSTLRLLAEDFS</sequence>
<dbReference type="Proteomes" id="UP000793456">
    <property type="component" value="Chromosome I"/>
</dbReference>